<reference evidence="2" key="1">
    <citation type="submission" date="2017-02" db="UniProtKB">
        <authorList>
            <consortium name="WormBaseParasite"/>
        </authorList>
    </citation>
    <scope>IDENTIFICATION</scope>
</reference>
<evidence type="ECO:0000313" key="1">
    <source>
        <dbReference type="Proteomes" id="UP000038045"/>
    </source>
</evidence>
<organism evidence="1 2">
    <name type="scientific">Parastrongyloides trichosuri</name>
    <name type="common">Possum-specific nematode worm</name>
    <dbReference type="NCBI Taxonomy" id="131310"/>
    <lineage>
        <taxon>Eukaryota</taxon>
        <taxon>Metazoa</taxon>
        <taxon>Ecdysozoa</taxon>
        <taxon>Nematoda</taxon>
        <taxon>Chromadorea</taxon>
        <taxon>Rhabditida</taxon>
        <taxon>Tylenchina</taxon>
        <taxon>Panagrolaimomorpha</taxon>
        <taxon>Strongyloidoidea</taxon>
        <taxon>Strongyloididae</taxon>
        <taxon>Parastrongyloides</taxon>
    </lineage>
</organism>
<sequence>MNTHLPSKLIPRVRLSESFKRSIKKEEIYVNIEELNKTNNTKEFKTFKSDNDLLYHTAEKVKLRKKAIHNNSKNLSSKSFSVNCDTYLTINNNCQRQDHTISQILGYNDKWKKRKYNYFGCEKLKRTNSFNPSFKIIERGDTSSDGKSMNDKIPHLRRYNTSKFTWSPFKSSTFDKKENIRKDKRNSDIIPEDKNFNIVFKKINQIEDKCLSIDDLPNTEHIYETIQDVIIINFDSKKKHPTIPLKPFIRSFSIFPPDLTFKPRSFKSLSYKNVIC</sequence>
<evidence type="ECO:0000313" key="2">
    <source>
        <dbReference type="WBParaSite" id="PTRK_0000782900.1"/>
    </source>
</evidence>
<protein>
    <submittedName>
        <fullName evidence="2">Cylicin_N domain-containing protein</fullName>
    </submittedName>
</protein>
<dbReference type="AlphaFoldDB" id="A0A0N4ZIR7"/>
<dbReference type="Proteomes" id="UP000038045">
    <property type="component" value="Unplaced"/>
</dbReference>
<proteinExistence type="predicted"/>
<accession>A0A0N4ZIR7</accession>
<keyword evidence="1" id="KW-1185">Reference proteome</keyword>
<dbReference type="WBParaSite" id="PTRK_0000782900.1">
    <property type="protein sequence ID" value="PTRK_0000782900.1"/>
    <property type="gene ID" value="PTRK_0000782900"/>
</dbReference>
<name>A0A0N4ZIR7_PARTI</name>